<keyword evidence="2" id="KW-0732">Signal</keyword>
<dbReference type="InterPro" id="IPR013320">
    <property type="entry name" value="ConA-like_dom_sf"/>
</dbReference>
<feature type="chain" id="PRO_5042107586" description="EGF-like domain-containing protein" evidence="2">
    <location>
        <begin position="29"/>
        <end position="693"/>
    </location>
</feature>
<dbReference type="EMBL" id="BLLK01000047">
    <property type="protein sequence ID" value="GFH53841.1"/>
    <property type="molecule type" value="Genomic_DNA"/>
</dbReference>
<feature type="region of interest" description="Disordered" evidence="1">
    <location>
        <begin position="546"/>
        <end position="573"/>
    </location>
</feature>
<sequence length="693" mass="71680">MKFHLLTSYPLFLLGTIFVSHMCQMSDALYIDGMVRLFRGEGNYNDLINGYDLNDLVGSGHSFATQTLPTAGAQARQVGFFDGRGKAIGAATGLPTGAAPRSMMGWFKWDSPWAANGPFGYGKGGGCNFAYSAYMHSHHIPLPILELDQTCHDEGINPVLTSVPANTWYHIAFTYDGTYHRKYVNGVFQGEGIPDTQPDTQLERVTMGGNPTAHAGSYFRGFVADFAIFDRAITDAEVASIYNTPEGLTSGSLGESCTSDSNCGSGFVCDIATTTCKVDNGGTCSAASDCSSGFCAGSPLTCTDGAIGSPCGSGSDCSSTFCDSGTSTCKVANGGSCSAASDCSSGFCAGSPLTCTDGAIGSPCGSGSDCSSTFWSPLTCTDGAIGSPCGSGSDCSSTFCDSGTSTCKVANGGSCSAASDCSSGYCAGSPLTCTDGAIGSTCGSGSDCSSTFCDSETSTCKVANGGSCSAASDCSSGYCSPTSNTCATRPILDPCHGITCSNHGKCKGNGLCHCEDTFIQTNDGKDCACPNGSFLNESVNRCYAPTSSPTPSPTSSPVTASPTSSPTSVVTNAPTPEVSFDTPCEDGSGTFTVNNKEVGCDWLSKNKKREQKRKDVYCALNEVKLMCPSTCDVCACVDSFSYTFELKNGVNEVGCDWISKNSNKAEKRRSKYCTDDYDDGAVMNACRKSCNLC</sequence>
<evidence type="ECO:0008006" key="5">
    <source>
        <dbReference type="Google" id="ProtNLM"/>
    </source>
</evidence>
<protein>
    <recommendedName>
        <fullName evidence="5">EGF-like domain-containing protein</fullName>
    </recommendedName>
</protein>
<evidence type="ECO:0000256" key="1">
    <source>
        <dbReference type="SAM" id="MobiDB-lite"/>
    </source>
</evidence>
<proteinExistence type="predicted"/>
<feature type="compositionally biased region" description="Low complexity" evidence="1">
    <location>
        <begin position="555"/>
        <end position="573"/>
    </location>
</feature>
<comment type="caution">
    <text evidence="3">The sequence shown here is derived from an EMBL/GenBank/DDBJ whole genome shotgun (WGS) entry which is preliminary data.</text>
</comment>
<organism evidence="3 4">
    <name type="scientific">Chaetoceros tenuissimus</name>
    <dbReference type="NCBI Taxonomy" id="426638"/>
    <lineage>
        <taxon>Eukaryota</taxon>
        <taxon>Sar</taxon>
        <taxon>Stramenopiles</taxon>
        <taxon>Ochrophyta</taxon>
        <taxon>Bacillariophyta</taxon>
        <taxon>Coscinodiscophyceae</taxon>
        <taxon>Chaetocerotophycidae</taxon>
        <taxon>Chaetocerotales</taxon>
        <taxon>Chaetocerotaceae</taxon>
        <taxon>Chaetoceros</taxon>
    </lineage>
</organism>
<dbReference type="Proteomes" id="UP001054902">
    <property type="component" value="Unassembled WGS sequence"/>
</dbReference>
<dbReference type="Pfam" id="PF13385">
    <property type="entry name" value="Laminin_G_3"/>
    <property type="match status" value="1"/>
</dbReference>
<dbReference type="Gene3D" id="2.60.120.200">
    <property type="match status" value="1"/>
</dbReference>
<reference evidence="3 4" key="1">
    <citation type="journal article" date="2021" name="Sci. Rep.">
        <title>The genome of the diatom Chaetoceros tenuissimus carries an ancient integrated fragment of an extant virus.</title>
        <authorList>
            <person name="Hongo Y."/>
            <person name="Kimura K."/>
            <person name="Takaki Y."/>
            <person name="Yoshida Y."/>
            <person name="Baba S."/>
            <person name="Kobayashi G."/>
            <person name="Nagasaki K."/>
            <person name="Hano T."/>
            <person name="Tomaru Y."/>
        </authorList>
    </citation>
    <scope>NUCLEOTIDE SEQUENCE [LARGE SCALE GENOMIC DNA]</scope>
    <source>
        <strain evidence="3 4">NIES-3715</strain>
    </source>
</reference>
<feature type="signal peptide" evidence="2">
    <location>
        <begin position="1"/>
        <end position="28"/>
    </location>
</feature>
<gene>
    <name evidence="3" type="ORF">CTEN210_10317</name>
</gene>
<evidence type="ECO:0000313" key="4">
    <source>
        <dbReference type="Proteomes" id="UP001054902"/>
    </source>
</evidence>
<dbReference type="AlphaFoldDB" id="A0AAD3CZ44"/>
<evidence type="ECO:0000256" key="2">
    <source>
        <dbReference type="SAM" id="SignalP"/>
    </source>
</evidence>
<name>A0AAD3CZ44_9STRA</name>
<dbReference type="SUPFAM" id="SSF49899">
    <property type="entry name" value="Concanavalin A-like lectins/glucanases"/>
    <property type="match status" value="1"/>
</dbReference>
<evidence type="ECO:0000313" key="3">
    <source>
        <dbReference type="EMBL" id="GFH53841.1"/>
    </source>
</evidence>
<keyword evidence="4" id="KW-1185">Reference proteome</keyword>
<accession>A0AAD3CZ44</accession>